<evidence type="ECO:0000313" key="2">
    <source>
        <dbReference type="Proteomes" id="UP000321513"/>
    </source>
</evidence>
<dbReference type="EMBL" id="BJYT01000007">
    <property type="protein sequence ID" value="GEO09682.1"/>
    <property type="molecule type" value="Genomic_DNA"/>
</dbReference>
<keyword evidence="2" id="KW-1185">Reference proteome</keyword>
<dbReference type="RefSeq" id="WP_147203799.1">
    <property type="nucleotide sequence ID" value="NZ_BJYT01000007.1"/>
</dbReference>
<accession>A0A512BCJ0</accession>
<proteinExistence type="predicted"/>
<name>A0A512BCJ0_9BACT</name>
<dbReference type="AlphaFoldDB" id="A0A512BCJ0"/>
<gene>
    <name evidence="1" type="ORF">SAE01_21780</name>
</gene>
<comment type="caution">
    <text evidence="1">The sequence shown here is derived from an EMBL/GenBank/DDBJ whole genome shotgun (WGS) entry which is preliminary data.</text>
</comment>
<dbReference type="Proteomes" id="UP000321513">
    <property type="component" value="Unassembled WGS sequence"/>
</dbReference>
<dbReference type="OrthoDB" id="679776at2"/>
<protein>
    <submittedName>
        <fullName evidence="1">Uncharacterized protein</fullName>
    </submittedName>
</protein>
<sequence length="154" mass="18315">MIKQFLIKKVCSEANRPPYSYKVEEYFEEFVHNYILQPFNIILNEKWKVLLSIMLFKKDDNSPQGVNIYEASLVEEELIKYYPVAITLDDIYANDKPMENIVGLYYKIISLFFLSNYPGISQQYMLDLKEKLDWEYLLSLTYPAPYSEQKYVGD</sequence>
<organism evidence="1 2">
    <name type="scientific">Segetibacter aerophilus</name>
    <dbReference type="NCBI Taxonomy" id="670293"/>
    <lineage>
        <taxon>Bacteria</taxon>
        <taxon>Pseudomonadati</taxon>
        <taxon>Bacteroidota</taxon>
        <taxon>Chitinophagia</taxon>
        <taxon>Chitinophagales</taxon>
        <taxon>Chitinophagaceae</taxon>
        <taxon>Segetibacter</taxon>
    </lineage>
</organism>
<evidence type="ECO:0000313" key="1">
    <source>
        <dbReference type="EMBL" id="GEO09682.1"/>
    </source>
</evidence>
<reference evidence="1 2" key="1">
    <citation type="submission" date="2019-07" db="EMBL/GenBank/DDBJ databases">
        <title>Whole genome shotgun sequence of Segetibacter aerophilus NBRC 106135.</title>
        <authorList>
            <person name="Hosoyama A."/>
            <person name="Uohara A."/>
            <person name="Ohji S."/>
            <person name="Ichikawa N."/>
        </authorList>
    </citation>
    <scope>NUCLEOTIDE SEQUENCE [LARGE SCALE GENOMIC DNA]</scope>
    <source>
        <strain evidence="1 2">NBRC 106135</strain>
    </source>
</reference>